<organism evidence="3">
    <name type="scientific">marine metagenome</name>
    <dbReference type="NCBI Taxonomy" id="408172"/>
    <lineage>
        <taxon>unclassified sequences</taxon>
        <taxon>metagenomes</taxon>
        <taxon>ecological metagenomes</taxon>
    </lineage>
</organism>
<dbReference type="PIRSF" id="PIRSF003230">
    <property type="entry name" value="YbgC"/>
    <property type="match status" value="1"/>
</dbReference>
<dbReference type="SUPFAM" id="SSF54637">
    <property type="entry name" value="Thioesterase/thiol ester dehydrase-isomerase"/>
    <property type="match status" value="1"/>
</dbReference>
<dbReference type="PANTHER" id="PTHR31793:SF27">
    <property type="entry name" value="NOVEL THIOESTERASE SUPERFAMILY DOMAIN AND SAPOSIN A-TYPE DOMAIN CONTAINING PROTEIN (0610012H03RIK)"/>
    <property type="match status" value="1"/>
</dbReference>
<dbReference type="InterPro" id="IPR050563">
    <property type="entry name" value="4-hydroxybenzoyl-CoA_TE"/>
</dbReference>
<evidence type="ECO:0000256" key="1">
    <source>
        <dbReference type="ARBA" id="ARBA00005953"/>
    </source>
</evidence>
<reference evidence="3" key="1">
    <citation type="submission" date="2018-05" db="EMBL/GenBank/DDBJ databases">
        <authorList>
            <person name="Lanie J.A."/>
            <person name="Ng W.-L."/>
            <person name="Kazmierczak K.M."/>
            <person name="Andrzejewski T.M."/>
            <person name="Davidsen T.M."/>
            <person name="Wayne K.J."/>
            <person name="Tettelin H."/>
            <person name="Glass J.I."/>
            <person name="Rusch D."/>
            <person name="Podicherti R."/>
            <person name="Tsui H.-C.T."/>
            <person name="Winkler M.E."/>
        </authorList>
    </citation>
    <scope>NUCLEOTIDE SEQUENCE</scope>
</reference>
<dbReference type="Pfam" id="PF13279">
    <property type="entry name" value="4HBT_2"/>
    <property type="match status" value="1"/>
</dbReference>
<dbReference type="InterPro" id="IPR029069">
    <property type="entry name" value="HotDog_dom_sf"/>
</dbReference>
<evidence type="ECO:0000313" key="3">
    <source>
        <dbReference type="EMBL" id="SVB63054.1"/>
    </source>
</evidence>
<gene>
    <name evidence="3" type="ORF">METZ01_LOCUS215908</name>
</gene>
<dbReference type="AlphaFoldDB" id="A0A382FL21"/>
<evidence type="ECO:0008006" key="4">
    <source>
        <dbReference type="Google" id="ProtNLM"/>
    </source>
</evidence>
<name>A0A382FL21_9ZZZZ</name>
<sequence>MGLVYYARYFEFFEQARTELLNDLGIIVSEIEDEGYFLPVVSATCEYKEGAKFEDEVIVRTIIKDMPVAKLTINYEIYRESDDHLLVKGHTIHGFIDKDGNPKRPPKSIMDKLHSLISD</sequence>
<keyword evidence="2" id="KW-0378">Hydrolase</keyword>
<accession>A0A382FL21</accession>
<proteinExistence type="inferred from homology"/>
<dbReference type="GO" id="GO:0047617">
    <property type="term" value="F:fatty acyl-CoA hydrolase activity"/>
    <property type="evidence" value="ECO:0007669"/>
    <property type="project" value="TreeGrafter"/>
</dbReference>
<dbReference type="CDD" id="cd00586">
    <property type="entry name" value="4HBT"/>
    <property type="match status" value="1"/>
</dbReference>
<protein>
    <recommendedName>
        <fullName evidence="4">Thioesterase domain-containing protein</fullName>
    </recommendedName>
</protein>
<comment type="similarity">
    <text evidence="1">Belongs to the 4-hydroxybenzoyl-CoA thioesterase family.</text>
</comment>
<dbReference type="EMBL" id="UINC01050282">
    <property type="protein sequence ID" value="SVB63054.1"/>
    <property type="molecule type" value="Genomic_DNA"/>
</dbReference>
<dbReference type="PANTHER" id="PTHR31793">
    <property type="entry name" value="4-HYDROXYBENZOYL-COA THIOESTERASE FAMILY MEMBER"/>
    <property type="match status" value="1"/>
</dbReference>
<evidence type="ECO:0000256" key="2">
    <source>
        <dbReference type="ARBA" id="ARBA00022801"/>
    </source>
</evidence>
<dbReference type="InterPro" id="IPR006684">
    <property type="entry name" value="YbgC/YbaW"/>
</dbReference>
<dbReference type="Gene3D" id="3.10.129.10">
    <property type="entry name" value="Hotdog Thioesterase"/>
    <property type="match status" value="1"/>
</dbReference>